<proteinExistence type="inferred from homology"/>
<dbReference type="SUPFAM" id="SSF52833">
    <property type="entry name" value="Thioredoxin-like"/>
    <property type="match status" value="1"/>
</dbReference>
<dbReference type="InterPro" id="IPR010987">
    <property type="entry name" value="Glutathione-S-Trfase_C-like"/>
</dbReference>
<dbReference type="RefSeq" id="WP_045447526.1">
    <property type="nucleotide sequence ID" value="NZ_BBIO01000012.1"/>
</dbReference>
<accession>A0A081BCN9</accession>
<dbReference type="GO" id="GO:0016740">
    <property type="term" value="F:transferase activity"/>
    <property type="evidence" value="ECO:0007669"/>
    <property type="project" value="UniProtKB-KW"/>
</dbReference>
<dbReference type="Gene3D" id="1.20.1050.10">
    <property type="match status" value="1"/>
</dbReference>
<dbReference type="PROSITE" id="PS50405">
    <property type="entry name" value="GST_CTER"/>
    <property type="match status" value="1"/>
</dbReference>
<dbReference type="CDD" id="cd03046">
    <property type="entry name" value="GST_N_GTT1_like"/>
    <property type="match status" value="1"/>
</dbReference>
<evidence type="ECO:0000256" key="1">
    <source>
        <dbReference type="RuleBase" id="RU003494"/>
    </source>
</evidence>
<sequence>MSEVVLTTFDWVPDLPRGYVRDLRVRWALEEAGLPYRVESVPFGEREAAHFAHQPFGQVPWLTDGDLSIFESGAILLHLGEQSEALMPAAQHERSAVIEWLFAALNSVEMASLPWSILIFSDVPKDTPAWERFDEFLNARLRHLETVLAAREWLTDSFSIADILMSDVLRLVDRFDGLANYPACKSYTARATARPAFKKAYADQMAHFAAAD</sequence>
<dbReference type="InterPro" id="IPR036282">
    <property type="entry name" value="Glutathione-S-Trfase_C_sf"/>
</dbReference>
<dbReference type="InterPro" id="IPR004045">
    <property type="entry name" value="Glutathione_S-Trfase_N"/>
</dbReference>
<reference evidence="4 5" key="1">
    <citation type="submission" date="2014-07" db="EMBL/GenBank/DDBJ databases">
        <title>Tepidicaulis marinum gen. nov., sp. nov., a novel marine bacterium denitrifying nitrate to nitrous oxide strictly under microaerobic conditions.</title>
        <authorList>
            <person name="Takeuchi M."/>
            <person name="Yamagishi T."/>
            <person name="Kamagata Y."/>
            <person name="Oshima K."/>
            <person name="Hattori M."/>
            <person name="Katayama T."/>
            <person name="Hanada S."/>
            <person name="Tamaki H."/>
            <person name="Marumo K."/>
            <person name="Maeda H."/>
            <person name="Nedachi M."/>
            <person name="Iwasaki W."/>
            <person name="Suwa Y."/>
            <person name="Sakata S."/>
        </authorList>
    </citation>
    <scope>NUCLEOTIDE SEQUENCE [LARGE SCALE GENOMIC DNA]</scope>
    <source>
        <strain evidence="4 5">MA2</strain>
    </source>
</reference>
<dbReference type="InterPro" id="IPR036249">
    <property type="entry name" value="Thioredoxin-like_sf"/>
</dbReference>
<dbReference type="InterPro" id="IPR004046">
    <property type="entry name" value="GST_C"/>
</dbReference>
<dbReference type="InterPro" id="IPR040079">
    <property type="entry name" value="Glutathione_S-Trfase"/>
</dbReference>
<organism evidence="4 5">
    <name type="scientific">Tepidicaulis marinus</name>
    <dbReference type="NCBI Taxonomy" id="1333998"/>
    <lineage>
        <taxon>Bacteria</taxon>
        <taxon>Pseudomonadati</taxon>
        <taxon>Pseudomonadota</taxon>
        <taxon>Alphaproteobacteria</taxon>
        <taxon>Hyphomicrobiales</taxon>
        <taxon>Parvibaculaceae</taxon>
        <taxon>Tepidicaulis</taxon>
    </lineage>
</organism>
<evidence type="ECO:0000259" key="2">
    <source>
        <dbReference type="PROSITE" id="PS50404"/>
    </source>
</evidence>
<feature type="domain" description="GST C-terminal" evidence="3">
    <location>
        <begin position="90"/>
        <end position="212"/>
    </location>
</feature>
<dbReference type="SFLD" id="SFLDS00019">
    <property type="entry name" value="Glutathione_Transferase_(cytos"/>
    <property type="match status" value="1"/>
</dbReference>
<dbReference type="EMBL" id="BBIO01000012">
    <property type="protein sequence ID" value="GAK45807.1"/>
    <property type="molecule type" value="Genomic_DNA"/>
</dbReference>
<feature type="domain" description="GST N-terminal" evidence="2">
    <location>
        <begin position="9"/>
        <end position="87"/>
    </location>
</feature>
<evidence type="ECO:0000313" key="4">
    <source>
        <dbReference type="EMBL" id="GAK45807.1"/>
    </source>
</evidence>
<dbReference type="Pfam" id="PF02798">
    <property type="entry name" value="GST_N"/>
    <property type="match status" value="1"/>
</dbReference>
<gene>
    <name evidence="4" type="ORF">M2A_2306</name>
</gene>
<dbReference type="STRING" id="1333998.M2A_2306"/>
<dbReference type="Gene3D" id="3.40.30.10">
    <property type="entry name" value="Glutaredoxin"/>
    <property type="match status" value="1"/>
</dbReference>
<keyword evidence="5" id="KW-1185">Reference proteome</keyword>
<dbReference type="Proteomes" id="UP000028702">
    <property type="component" value="Unassembled WGS sequence"/>
</dbReference>
<dbReference type="Pfam" id="PF00043">
    <property type="entry name" value="GST_C"/>
    <property type="match status" value="1"/>
</dbReference>
<keyword evidence="4" id="KW-0808">Transferase</keyword>
<dbReference type="AlphaFoldDB" id="A0A081BCN9"/>
<dbReference type="PANTHER" id="PTHR44051:SF8">
    <property type="entry name" value="GLUTATHIONE S-TRANSFERASE GSTA"/>
    <property type="match status" value="1"/>
</dbReference>
<evidence type="ECO:0000313" key="5">
    <source>
        <dbReference type="Proteomes" id="UP000028702"/>
    </source>
</evidence>
<dbReference type="SFLD" id="SFLDG00358">
    <property type="entry name" value="Main_(cytGST)"/>
    <property type="match status" value="1"/>
</dbReference>
<dbReference type="CDD" id="cd03207">
    <property type="entry name" value="GST_C_8"/>
    <property type="match status" value="1"/>
</dbReference>
<name>A0A081BCN9_9HYPH</name>
<dbReference type="eggNOG" id="COG0625">
    <property type="taxonomic scope" value="Bacteria"/>
</dbReference>
<dbReference type="PROSITE" id="PS50404">
    <property type="entry name" value="GST_NTER"/>
    <property type="match status" value="1"/>
</dbReference>
<evidence type="ECO:0000259" key="3">
    <source>
        <dbReference type="PROSITE" id="PS50405"/>
    </source>
</evidence>
<comment type="similarity">
    <text evidence="1">Belongs to the GST superfamily.</text>
</comment>
<dbReference type="FunFam" id="3.40.30.10:FF:000331">
    <property type="entry name" value="Glutathione S-transferase"/>
    <property type="match status" value="1"/>
</dbReference>
<dbReference type="PANTHER" id="PTHR44051">
    <property type="entry name" value="GLUTATHIONE S-TRANSFERASE-RELATED"/>
    <property type="match status" value="1"/>
</dbReference>
<comment type="caution">
    <text evidence="4">The sequence shown here is derived from an EMBL/GenBank/DDBJ whole genome shotgun (WGS) entry which is preliminary data.</text>
</comment>
<dbReference type="SUPFAM" id="SSF47616">
    <property type="entry name" value="GST C-terminal domain-like"/>
    <property type="match status" value="1"/>
</dbReference>
<protein>
    <submittedName>
        <fullName evidence="4">Glutathione S-transferase domain protein</fullName>
    </submittedName>
</protein>